<dbReference type="Pfam" id="PF03992">
    <property type="entry name" value="ABM"/>
    <property type="match status" value="1"/>
</dbReference>
<dbReference type="PANTHER" id="PTHR40624:SF1">
    <property type="entry name" value="BIOSYNTHESIS MONOOXYGENASE, PUTATIVE (AFU_ORTHOLOGUE AFUA_1G12025)-RELATED"/>
    <property type="match status" value="1"/>
</dbReference>
<proteinExistence type="predicted"/>
<dbReference type="Proteomes" id="UP000280598">
    <property type="component" value="Unassembled WGS sequence"/>
</dbReference>
<dbReference type="PANTHER" id="PTHR40624">
    <property type="entry name" value="BIOSYNTHESIS MONOOXYGENASE, PUTATIVE (AFU_ORTHOLOGUE AFUA_1G12025)-RELATED"/>
    <property type="match status" value="1"/>
</dbReference>
<sequence length="172" mass="19014">MVAMVNYYIVCFATSEAGVDLGSAVGRVLTASTASPSSSNKASSNFDSVAWIFNIISNSRMASKEFNVIAILHPKKGRTDIVLRQLKEVAEYVQKNEPGVLSYSINRSLRPSKDGEEEIIMLERYKDQAALKEHGSSQTFTAFNKKLAEQDLMRAPMVLKMVGEQGGFRSRL</sequence>
<gene>
    <name evidence="2" type="ORF">D0860_08468</name>
</gene>
<organism evidence="2 3">
    <name type="scientific">Hortaea werneckii</name>
    <name type="common">Black yeast</name>
    <name type="synonym">Cladosporium werneckii</name>
    <dbReference type="NCBI Taxonomy" id="91943"/>
    <lineage>
        <taxon>Eukaryota</taxon>
        <taxon>Fungi</taxon>
        <taxon>Dikarya</taxon>
        <taxon>Ascomycota</taxon>
        <taxon>Pezizomycotina</taxon>
        <taxon>Dothideomycetes</taxon>
        <taxon>Dothideomycetidae</taxon>
        <taxon>Mycosphaerellales</taxon>
        <taxon>Teratosphaeriaceae</taxon>
        <taxon>Hortaea</taxon>
    </lineage>
</organism>
<dbReference type="PROSITE" id="PS51725">
    <property type="entry name" value="ABM"/>
    <property type="match status" value="1"/>
</dbReference>
<dbReference type="AlphaFoldDB" id="A0A3M7GC28"/>
<dbReference type="Gene3D" id="3.30.70.100">
    <property type="match status" value="1"/>
</dbReference>
<feature type="domain" description="ABM" evidence="1">
    <location>
        <begin position="66"/>
        <end position="162"/>
    </location>
</feature>
<accession>A0A3M7GC28</accession>
<dbReference type="EMBL" id="QWIS01000309">
    <property type="protein sequence ID" value="RMY98648.1"/>
    <property type="molecule type" value="Genomic_DNA"/>
</dbReference>
<dbReference type="InterPro" id="IPR007138">
    <property type="entry name" value="ABM_dom"/>
</dbReference>
<evidence type="ECO:0000259" key="1">
    <source>
        <dbReference type="PROSITE" id="PS51725"/>
    </source>
</evidence>
<name>A0A3M7GC28_HORWE</name>
<reference evidence="2 3" key="1">
    <citation type="journal article" date="2018" name="BMC Genomics">
        <title>Genomic evidence for intraspecific hybridization in a clonal and extremely halotolerant yeast.</title>
        <authorList>
            <person name="Gostincar C."/>
            <person name="Stajich J.E."/>
            <person name="Zupancic J."/>
            <person name="Zalar P."/>
            <person name="Gunde-Cimerman N."/>
        </authorList>
    </citation>
    <scope>NUCLEOTIDE SEQUENCE [LARGE SCALE GENOMIC DNA]</scope>
    <source>
        <strain evidence="2 3">EXF-562</strain>
    </source>
</reference>
<dbReference type="SUPFAM" id="SSF54909">
    <property type="entry name" value="Dimeric alpha+beta barrel"/>
    <property type="match status" value="1"/>
</dbReference>
<dbReference type="VEuPathDB" id="FungiDB:BTJ68_04499"/>
<comment type="caution">
    <text evidence="2">The sequence shown here is derived from an EMBL/GenBank/DDBJ whole genome shotgun (WGS) entry which is preliminary data.</text>
</comment>
<evidence type="ECO:0000313" key="2">
    <source>
        <dbReference type="EMBL" id="RMY98648.1"/>
    </source>
</evidence>
<evidence type="ECO:0000313" key="3">
    <source>
        <dbReference type="Proteomes" id="UP000280598"/>
    </source>
</evidence>
<protein>
    <recommendedName>
        <fullName evidence="1">ABM domain-containing protein</fullName>
    </recommendedName>
</protein>
<dbReference type="InterPro" id="IPR011008">
    <property type="entry name" value="Dimeric_a/b-barrel"/>
</dbReference>